<gene>
    <name evidence="1" type="ORF">B7C51_06750</name>
</gene>
<accession>A0A1V0UR71</accession>
<proteinExistence type="predicted"/>
<organism evidence="1 2">
    <name type="scientific">Paenibacillus larvae subsp. pulvifaciens</name>
    <dbReference type="NCBI Taxonomy" id="1477"/>
    <lineage>
        <taxon>Bacteria</taxon>
        <taxon>Bacillati</taxon>
        <taxon>Bacillota</taxon>
        <taxon>Bacilli</taxon>
        <taxon>Bacillales</taxon>
        <taxon>Paenibacillaceae</taxon>
        <taxon>Paenibacillus</taxon>
    </lineage>
</organism>
<dbReference type="Proteomes" id="UP000192727">
    <property type="component" value="Chromosome"/>
</dbReference>
<reference evidence="1 2" key="1">
    <citation type="submission" date="2017-03" db="EMBL/GenBank/DDBJ databases">
        <title>Paenibacillus larvae genome sequencing.</title>
        <authorList>
            <person name="Dingman D.W."/>
        </authorList>
    </citation>
    <scope>NUCLEOTIDE SEQUENCE [LARGE SCALE GENOMIC DNA]</scope>
    <source>
        <strain evidence="1 2">SAG 10367</strain>
    </source>
</reference>
<evidence type="ECO:0000313" key="1">
    <source>
        <dbReference type="EMBL" id="ARF67586.1"/>
    </source>
</evidence>
<sequence>MEKVQTQANFFEISDRMLARIFQTIDSSLKNVGKRTNIVDEETNVSYCVSYNLDDSMIISVVDLGPTPNASLLPILEPIYGEPVKMYAKPWVLNPDYTILIMFWENVTMNTTQGLLQ</sequence>
<dbReference type="EMBL" id="CP020557">
    <property type="protein sequence ID" value="ARF67586.1"/>
    <property type="molecule type" value="Genomic_DNA"/>
</dbReference>
<name>A0A1V0UR71_9BACL</name>
<protein>
    <submittedName>
        <fullName evidence="1">Uncharacterized protein</fullName>
    </submittedName>
</protein>
<evidence type="ECO:0000313" key="2">
    <source>
        <dbReference type="Proteomes" id="UP000192727"/>
    </source>
</evidence>
<dbReference type="AlphaFoldDB" id="A0A1V0UR71"/>